<dbReference type="Proteomes" id="UP000233414">
    <property type="component" value="Unassembled WGS sequence"/>
</dbReference>
<keyword evidence="3 6" id="KW-0805">Transcription regulation</keyword>
<dbReference type="InterPro" id="IPR002876">
    <property type="entry name" value="Transcrip_reg_TACO1-like"/>
</dbReference>
<dbReference type="EMBL" id="PGYQ01000005">
    <property type="protein sequence ID" value="PKL72428.1"/>
    <property type="molecule type" value="Genomic_DNA"/>
</dbReference>
<dbReference type="Gene3D" id="1.10.10.200">
    <property type="match status" value="1"/>
</dbReference>
<gene>
    <name evidence="10" type="ORF">CVV26_01515</name>
</gene>
<dbReference type="InterPro" id="IPR049083">
    <property type="entry name" value="TACO1_YebC_N"/>
</dbReference>
<keyword evidence="2 6" id="KW-0963">Cytoplasm</keyword>
<sequence>MSGHSKWATTKRQKGITDQKRGVIFTKLGNIISIASREGGGDPEKNFKLRLVIEKAKQANMPKENIERAIKKGTGELGGAKIEEIIYEAFGPDGVGLIIETLTDNKNRTVSNIKSILNKHGGSLSGVNSVLWMFKKYGVIRINKLEILNLEEFELKLIDLKVEDVEEEEEELVIYIKLEEFQKIKEELEKQKIKIDYAELEWVSKEKISSIADEKETKEKIKKILEELDDDLDVNNVFCQF</sequence>
<dbReference type="InterPro" id="IPR048300">
    <property type="entry name" value="TACO1_YebC-like_2nd/3rd_dom"/>
</dbReference>
<evidence type="ECO:0000313" key="10">
    <source>
        <dbReference type="EMBL" id="PKL72428.1"/>
    </source>
</evidence>
<evidence type="ECO:0000313" key="11">
    <source>
        <dbReference type="Proteomes" id="UP000233414"/>
    </source>
</evidence>
<name>A0A2N1UNK2_9BACT</name>
<dbReference type="HAMAP" id="MF_00693">
    <property type="entry name" value="Transcrip_reg_TACO1"/>
    <property type="match status" value="1"/>
</dbReference>
<dbReference type="PANTHER" id="PTHR12532">
    <property type="entry name" value="TRANSLATIONAL ACTIVATOR OF CYTOCHROME C OXIDASE 1"/>
    <property type="match status" value="1"/>
</dbReference>
<dbReference type="InterPro" id="IPR026564">
    <property type="entry name" value="Transcrip_reg_TACO1-like_dom3"/>
</dbReference>
<accession>A0A2N1UNK2</accession>
<comment type="caution">
    <text evidence="10">The sequence shown here is derived from an EMBL/GenBank/DDBJ whole genome shotgun (WGS) entry which is preliminary data.</text>
</comment>
<feature type="domain" description="TACO1/YebC-like N-terminal" evidence="9">
    <location>
        <begin position="5"/>
        <end position="76"/>
    </location>
</feature>
<keyword evidence="4 6" id="KW-0238">DNA-binding</keyword>
<dbReference type="Pfam" id="PF20772">
    <property type="entry name" value="TACO1_YebC_N"/>
    <property type="match status" value="1"/>
</dbReference>
<dbReference type="InterPro" id="IPR017856">
    <property type="entry name" value="Integrase-like_N"/>
</dbReference>
<proteinExistence type="inferred from homology"/>
<feature type="domain" description="TACO1/YebC-like second and third" evidence="8">
    <location>
        <begin position="83"/>
        <end position="239"/>
    </location>
</feature>
<protein>
    <recommendedName>
        <fullName evidence="6">Probable transcriptional regulatory protein CVV26_01515</fullName>
    </recommendedName>
</protein>
<evidence type="ECO:0000256" key="1">
    <source>
        <dbReference type="ARBA" id="ARBA00008724"/>
    </source>
</evidence>
<feature type="coiled-coil region" evidence="7">
    <location>
        <begin position="150"/>
        <end position="231"/>
    </location>
</feature>
<evidence type="ECO:0000256" key="2">
    <source>
        <dbReference type="ARBA" id="ARBA00022490"/>
    </source>
</evidence>
<dbReference type="GO" id="GO:0005829">
    <property type="term" value="C:cytosol"/>
    <property type="evidence" value="ECO:0007669"/>
    <property type="project" value="TreeGrafter"/>
</dbReference>
<dbReference type="Gene3D" id="3.30.70.980">
    <property type="match status" value="2"/>
</dbReference>
<evidence type="ECO:0000259" key="8">
    <source>
        <dbReference type="Pfam" id="PF01709"/>
    </source>
</evidence>
<dbReference type="GO" id="GO:0003677">
    <property type="term" value="F:DNA binding"/>
    <property type="evidence" value="ECO:0007669"/>
    <property type="project" value="UniProtKB-UniRule"/>
</dbReference>
<dbReference type="NCBIfam" id="NF001030">
    <property type="entry name" value="PRK00110.1"/>
    <property type="match status" value="1"/>
</dbReference>
<evidence type="ECO:0000256" key="7">
    <source>
        <dbReference type="SAM" id="Coils"/>
    </source>
</evidence>
<evidence type="ECO:0000256" key="6">
    <source>
        <dbReference type="HAMAP-Rule" id="MF_00693"/>
    </source>
</evidence>
<dbReference type="Pfam" id="PF01709">
    <property type="entry name" value="Transcrip_reg"/>
    <property type="match status" value="1"/>
</dbReference>
<dbReference type="NCBIfam" id="TIGR01033">
    <property type="entry name" value="YebC/PmpR family DNA-binding transcriptional regulator"/>
    <property type="match status" value="1"/>
</dbReference>
<dbReference type="NCBIfam" id="NF009044">
    <property type="entry name" value="PRK12378.1"/>
    <property type="match status" value="1"/>
</dbReference>
<keyword evidence="7" id="KW-0175">Coiled coil</keyword>
<evidence type="ECO:0000256" key="3">
    <source>
        <dbReference type="ARBA" id="ARBA00023015"/>
    </source>
</evidence>
<comment type="similarity">
    <text evidence="1 6">Belongs to the TACO1 family.</text>
</comment>
<dbReference type="InterPro" id="IPR029072">
    <property type="entry name" value="YebC-like"/>
</dbReference>
<evidence type="ECO:0000256" key="4">
    <source>
        <dbReference type="ARBA" id="ARBA00023125"/>
    </source>
</evidence>
<evidence type="ECO:0000259" key="9">
    <source>
        <dbReference type="Pfam" id="PF20772"/>
    </source>
</evidence>
<evidence type="ECO:0000256" key="5">
    <source>
        <dbReference type="ARBA" id="ARBA00023163"/>
    </source>
</evidence>
<dbReference type="FunFam" id="1.10.10.200:FF:000002">
    <property type="entry name" value="Probable transcriptional regulatory protein CLM62_37755"/>
    <property type="match status" value="1"/>
</dbReference>
<dbReference type="PANTHER" id="PTHR12532:SF6">
    <property type="entry name" value="TRANSCRIPTIONAL REGULATORY PROTEIN YEBC-RELATED"/>
    <property type="match status" value="1"/>
</dbReference>
<comment type="subcellular location">
    <subcellularLocation>
        <location evidence="6">Cytoplasm</location>
    </subcellularLocation>
</comment>
<reference evidence="10 11" key="1">
    <citation type="journal article" date="2017" name="ISME J.">
        <title>Potential for microbial H2 and metal transformations associated with novel bacteria and archaea in deep terrestrial subsurface sediments.</title>
        <authorList>
            <person name="Hernsdorf A.W."/>
            <person name="Amano Y."/>
            <person name="Miyakawa K."/>
            <person name="Ise K."/>
            <person name="Suzuki Y."/>
            <person name="Anantharaman K."/>
            <person name="Probst A."/>
            <person name="Burstein D."/>
            <person name="Thomas B.C."/>
            <person name="Banfield J.F."/>
        </authorList>
    </citation>
    <scope>NUCLEOTIDE SEQUENCE [LARGE SCALE GENOMIC DNA]</scope>
    <source>
        <strain evidence="10">HGW-Kuenenbacteria-1</strain>
    </source>
</reference>
<dbReference type="AlphaFoldDB" id="A0A2N1UNK2"/>
<keyword evidence="5 6" id="KW-0804">Transcription</keyword>
<organism evidence="10 11">
    <name type="scientific">Candidatus Kuenenbacteria bacterium HGW-Kuenenbacteria-1</name>
    <dbReference type="NCBI Taxonomy" id="2013812"/>
    <lineage>
        <taxon>Bacteria</taxon>
        <taxon>Candidatus Kueneniibacteriota</taxon>
    </lineage>
</organism>
<dbReference type="GO" id="GO:0006355">
    <property type="term" value="P:regulation of DNA-templated transcription"/>
    <property type="evidence" value="ECO:0007669"/>
    <property type="project" value="UniProtKB-UniRule"/>
</dbReference>
<dbReference type="SUPFAM" id="SSF75625">
    <property type="entry name" value="YebC-like"/>
    <property type="match status" value="1"/>
</dbReference>